<protein>
    <submittedName>
        <fullName evidence="9">AEC family transporter</fullName>
    </submittedName>
</protein>
<keyword evidence="3" id="KW-0813">Transport</keyword>
<comment type="caution">
    <text evidence="9">The sequence shown here is derived from an EMBL/GenBank/DDBJ whole genome shotgun (WGS) entry which is preliminary data.</text>
</comment>
<evidence type="ECO:0000313" key="10">
    <source>
        <dbReference type="Proteomes" id="UP000463224"/>
    </source>
</evidence>
<evidence type="ECO:0000256" key="7">
    <source>
        <dbReference type="ARBA" id="ARBA00023136"/>
    </source>
</evidence>
<feature type="transmembrane region" description="Helical" evidence="8">
    <location>
        <begin position="96"/>
        <end position="120"/>
    </location>
</feature>
<accession>A0A844QH36</accession>
<dbReference type="PANTHER" id="PTHR36838">
    <property type="entry name" value="AUXIN EFFLUX CARRIER FAMILY PROTEIN"/>
    <property type="match status" value="1"/>
</dbReference>
<dbReference type="GO" id="GO:0055085">
    <property type="term" value="P:transmembrane transport"/>
    <property type="evidence" value="ECO:0007669"/>
    <property type="project" value="InterPro"/>
</dbReference>
<keyword evidence="4" id="KW-1003">Cell membrane</keyword>
<keyword evidence="7 8" id="KW-0472">Membrane</keyword>
<dbReference type="AlphaFoldDB" id="A0A844QH36"/>
<evidence type="ECO:0000256" key="6">
    <source>
        <dbReference type="ARBA" id="ARBA00022989"/>
    </source>
</evidence>
<feature type="transmembrane region" description="Helical" evidence="8">
    <location>
        <begin position="170"/>
        <end position="187"/>
    </location>
</feature>
<dbReference type="EMBL" id="WPHG01000002">
    <property type="protein sequence ID" value="MVA97333.1"/>
    <property type="molecule type" value="Genomic_DNA"/>
</dbReference>
<dbReference type="Pfam" id="PF03547">
    <property type="entry name" value="Mem_trans"/>
    <property type="match status" value="1"/>
</dbReference>
<evidence type="ECO:0000256" key="5">
    <source>
        <dbReference type="ARBA" id="ARBA00022692"/>
    </source>
</evidence>
<evidence type="ECO:0000313" key="9">
    <source>
        <dbReference type="EMBL" id="MVA97333.1"/>
    </source>
</evidence>
<feature type="transmembrane region" description="Helical" evidence="8">
    <location>
        <begin position="258"/>
        <end position="280"/>
    </location>
</feature>
<keyword evidence="10" id="KW-1185">Reference proteome</keyword>
<evidence type="ECO:0000256" key="3">
    <source>
        <dbReference type="ARBA" id="ARBA00022448"/>
    </source>
</evidence>
<feature type="transmembrane region" description="Helical" evidence="8">
    <location>
        <begin position="63"/>
        <end position="84"/>
    </location>
</feature>
<dbReference type="Gene3D" id="1.20.1530.20">
    <property type="match status" value="1"/>
</dbReference>
<evidence type="ECO:0000256" key="4">
    <source>
        <dbReference type="ARBA" id="ARBA00022475"/>
    </source>
</evidence>
<feature type="transmembrane region" description="Helical" evidence="8">
    <location>
        <begin position="199"/>
        <end position="219"/>
    </location>
</feature>
<evidence type="ECO:0000256" key="8">
    <source>
        <dbReference type="SAM" id="Phobius"/>
    </source>
</evidence>
<dbReference type="InterPro" id="IPR004776">
    <property type="entry name" value="Mem_transp_PIN-like"/>
</dbReference>
<dbReference type="Proteomes" id="UP000463224">
    <property type="component" value="Unassembled WGS sequence"/>
</dbReference>
<organism evidence="9 10">
    <name type="scientific">Nitratireductor arenosus</name>
    <dbReference type="NCBI Taxonomy" id="2682096"/>
    <lineage>
        <taxon>Bacteria</taxon>
        <taxon>Pseudomonadati</taxon>
        <taxon>Pseudomonadota</taxon>
        <taxon>Alphaproteobacteria</taxon>
        <taxon>Hyphomicrobiales</taxon>
        <taxon>Phyllobacteriaceae</taxon>
        <taxon>Nitratireductor</taxon>
    </lineage>
</organism>
<comment type="similarity">
    <text evidence="2">Belongs to the auxin efflux carrier (TC 2.A.69) family.</text>
</comment>
<reference evidence="9 10" key="1">
    <citation type="submission" date="2019-12" db="EMBL/GenBank/DDBJ databases">
        <title>Nitratireductor arenosus sp. nov., Isolated from sea sand, Jeju island, South Korea.</title>
        <authorList>
            <person name="Kim W."/>
        </authorList>
    </citation>
    <scope>NUCLEOTIDE SEQUENCE [LARGE SCALE GENOMIC DNA]</scope>
    <source>
        <strain evidence="9 10">CAU 1489</strain>
    </source>
</reference>
<evidence type="ECO:0000256" key="2">
    <source>
        <dbReference type="ARBA" id="ARBA00010145"/>
    </source>
</evidence>
<feature type="transmembrane region" description="Helical" evidence="8">
    <location>
        <begin position="292"/>
        <end position="315"/>
    </location>
</feature>
<feature type="transmembrane region" description="Helical" evidence="8">
    <location>
        <begin position="6"/>
        <end position="27"/>
    </location>
</feature>
<dbReference type="RefSeq" id="WP_156712303.1">
    <property type="nucleotide sequence ID" value="NZ_WPHG01000002.1"/>
</dbReference>
<keyword evidence="5 8" id="KW-0812">Transmembrane</keyword>
<sequence>MSAEVEAVLFIFGLIALGYLAGVSGYLKAEAGDALAEFAVSVAVPLLLFKTMQSADFHGAAPWSLWIAYFASVAIAWALGQFVTTRVFGRDARAGVVGGVSASFSNTVLLGIPLVLGVFGQAGFEILALIVSVHLVVMMAASIVVFAILDGSRDGAPRPSAMVSDFFGKLLRNPIIIGILAGLAFRFTGWQLPGLGLRFVDALAGIAGPLALFSIGLGLRRYGIAGNLRAGVALAGFKLVLMPTLTLVLALALGLPPLAAQVAVITASLPTGVNAYLIAVQFGTGQAISTNAMMIATSCAVVTISLWLLVLQAVFG</sequence>
<proteinExistence type="inferred from homology"/>
<feature type="transmembrane region" description="Helical" evidence="8">
    <location>
        <begin position="231"/>
        <end position="252"/>
    </location>
</feature>
<comment type="subcellular location">
    <subcellularLocation>
        <location evidence="1">Cell membrane</location>
        <topology evidence="1">Multi-pass membrane protein</topology>
    </subcellularLocation>
</comment>
<dbReference type="InterPro" id="IPR038770">
    <property type="entry name" value="Na+/solute_symporter_sf"/>
</dbReference>
<feature type="transmembrane region" description="Helical" evidence="8">
    <location>
        <begin position="126"/>
        <end position="149"/>
    </location>
</feature>
<keyword evidence="6 8" id="KW-1133">Transmembrane helix</keyword>
<gene>
    <name evidence="9" type="ORF">GN330_08740</name>
</gene>
<dbReference type="PANTHER" id="PTHR36838:SF3">
    <property type="entry name" value="TRANSPORTER AUXIN EFFLUX CARRIER EC FAMILY"/>
    <property type="match status" value="1"/>
</dbReference>
<evidence type="ECO:0000256" key="1">
    <source>
        <dbReference type="ARBA" id="ARBA00004651"/>
    </source>
</evidence>
<dbReference type="GO" id="GO:0005886">
    <property type="term" value="C:plasma membrane"/>
    <property type="evidence" value="ECO:0007669"/>
    <property type="project" value="UniProtKB-SubCell"/>
</dbReference>
<name>A0A844QH36_9HYPH</name>